<evidence type="ECO:0000313" key="3">
    <source>
        <dbReference type="Proteomes" id="UP001201549"/>
    </source>
</evidence>
<organism evidence="2 3">
    <name type="scientific">Shewanella electrica</name>
    <dbReference type="NCBI Taxonomy" id="515560"/>
    <lineage>
        <taxon>Bacteria</taxon>
        <taxon>Pseudomonadati</taxon>
        <taxon>Pseudomonadota</taxon>
        <taxon>Gammaproteobacteria</taxon>
        <taxon>Alteromonadales</taxon>
        <taxon>Shewanellaceae</taxon>
        <taxon>Shewanella</taxon>
    </lineage>
</organism>
<sequence>MDVKPQTLLPNFRSVAVMLTAAGVVVTAAFVIERITMQNDQLALNCSAQNEYNAALPSSHPNNRCANQQQELTWRSWFSGKSRSGQFHFIDLMELLNGHQSKPLDSVTPNSSRNSQS</sequence>
<comment type="caution">
    <text evidence="2">The sequence shown here is derived from an EMBL/GenBank/DDBJ whole genome shotgun (WGS) entry which is preliminary data.</text>
</comment>
<evidence type="ECO:0000313" key="2">
    <source>
        <dbReference type="EMBL" id="MCS4557666.1"/>
    </source>
</evidence>
<keyword evidence="1" id="KW-1133">Transmembrane helix</keyword>
<proteinExistence type="predicted"/>
<keyword evidence="1" id="KW-0812">Transmembrane</keyword>
<accession>A0ABT2FMV4</accession>
<reference evidence="3" key="1">
    <citation type="submission" date="2023-07" db="EMBL/GenBank/DDBJ databases">
        <title>Shewanella mangrovi sp. nov., an acetaldehyde- degrading bacterium isolated from mangrove sediment.</title>
        <authorList>
            <person name="Liu Y."/>
        </authorList>
    </citation>
    <scope>NUCLEOTIDE SEQUENCE [LARGE SCALE GENOMIC DNA]</scope>
    <source>
        <strain evidence="3">C32</strain>
    </source>
</reference>
<dbReference type="RefSeq" id="WP_238897141.1">
    <property type="nucleotide sequence ID" value="NZ_JAKOGG010000011.1"/>
</dbReference>
<keyword evidence="3" id="KW-1185">Reference proteome</keyword>
<dbReference type="Proteomes" id="UP001201549">
    <property type="component" value="Unassembled WGS sequence"/>
</dbReference>
<dbReference type="EMBL" id="JAKOGG010000011">
    <property type="protein sequence ID" value="MCS4557666.1"/>
    <property type="molecule type" value="Genomic_DNA"/>
</dbReference>
<gene>
    <name evidence="2" type="ORF">L9G74_14555</name>
</gene>
<evidence type="ECO:0000256" key="1">
    <source>
        <dbReference type="SAM" id="Phobius"/>
    </source>
</evidence>
<protein>
    <submittedName>
        <fullName evidence="2">Uncharacterized protein</fullName>
    </submittedName>
</protein>
<feature type="transmembrane region" description="Helical" evidence="1">
    <location>
        <begin position="12"/>
        <end position="32"/>
    </location>
</feature>
<keyword evidence="1" id="KW-0472">Membrane</keyword>
<name>A0ABT2FMV4_9GAMM</name>